<protein>
    <submittedName>
        <fullName evidence="1">C6orf136-like</fullName>
    </submittedName>
</protein>
<proteinExistence type="predicted"/>
<sequence>KMAHCLRHITSKLATLTSIISPRNHIKFEKNPYNLFCKDSYLEQYSTQASCEVLSEDHAVKSPFGRVVDNRECSSDIVTKENVFYTEEFFCNSHPISKECVLFCSEGTAEQSNKPAPDKLSHVYDVLMNTLPNLFTQTMDYSIYHPEVVFENNIRGTTTVGLYNYVKQIALLRTVGHLKFAYVKLEVLKITKHPEDSTVKVRWRIRGISALKVMITFWKYKLWNFREMFDKTEAWYDGFSTFYVNVHGEVYKHVADKMMPDSDAAVDRVPTAPIGAAKLALITGLIPKFADIYSVT</sequence>
<keyword evidence="2" id="KW-1185">Reference proteome</keyword>
<evidence type="ECO:0000313" key="2">
    <source>
        <dbReference type="Proteomes" id="UP000292052"/>
    </source>
</evidence>
<gene>
    <name evidence="1" type="ORF">BDFB_011480</name>
</gene>
<feature type="non-terminal residue" evidence="1">
    <location>
        <position position="1"/>
    </location>
</feature>
<name>A0A482VKU9_ASBVE</name>
<dbReference type="Pfam" id="PF10184">
    <property type="entry name" value="DUF2358"/>
    <property type="match status" value="1"/>
</dbReference>
<dbReference type="AlphaFoldDB" id="A0A482VKU9"/>
<comment type="caution">
    <text evidence="1">The sequence shown here is derived from an EMBL/GenBank/DDBJ whole genome shotgun (WGS) entry which is preliminary data.</text>
</comment>
<dbReference type="InterPro" id="IPR018790">
    <property type="entry name" value="DUF2358"/>
</dbReference>
<dbReference type="OrthoDB" id="44820at2759"/>
<organism evidence="1 2">
    <name type="scientific">Asbolus verrucosus</name>
    <name type="common">Desert ironclad beetle</name>
    <dbReference type="NCBI Taxonomy" id="1661398"/>
    <lineage>
        <taxon>Eukaryota</taxon>
        <taxon>Metazoa</taxon>
        <taxon>Ecdysozoa</taxon>
        <taxon>Arthropoda</taxon>
        <taxon>Hexapoda</taxon>
        <taxon>Insecta</taxon>
        <taxon>Pterygota</taxon>
        <taxon>Neoptera</taxon>
        <taxon>Endopterygota</taxon>
        <taxon>Coleoptera</taxon>
        <taxon>Polyphaga</taxon>
        <taxon>Cucujiformia</taxon>
        <taxon>Tenebrionidae</taxon>
        <taxon>Pimeliinae</taxon>
        <taxon>Asbolus</taxon>
    </lineage>
</organism>
<dbReference type="STRING" id="1661398.A0A482VKU9"/>
<dbReference type="EMBL" id="QDEB01091543">
    <property type="protein sequence ID" value="RZC33147.1"/>
    <property type="molecule type" value="Genomic_DNA"/>
</dbReference>
<accession>A0A482VKU9</accession>
<dbReference type="PANTHER" id="PTHR31094:SF2">
    <property type="entry name" value="RIKEN CDNA 2310061I04 GENE"/>
    <property type="match status" value="1"/>
</dbReference>
<dbReference type="PANTHER" id="PTHR31094">
    <property type="entry name" value="RIKEN CDNA 2310061I04 GENE"/>
    <property type="match status" value="1"/>
</dbReference>
<evidence type="ECO:0000313" key="1">
    <source>
        <dbReference type="EMBL" id="RZC33147.1"/>
    </source>
</evidence>
<reference evidence="1 2" key="1">
    <citation type="submission" date="2017-03" db="EMBL/GenBank/DDBJ databases">
        <title>Genome of the blue death feigning beetle - Asbolus verrucosus.</title>
        <authorList>
            <person name="Rider S.D."/>
        </authorList>
    </citation>
    <scope>NUCLEOTIDE SEQUENCE [LARGE SCALE GENOMIC DNA]</scope>
    <source>
        <strain evidence="1">Butters</strain>
        <tissue evidence="1">Head and leg muscle</tissue>
    </source>
</reference>
<dbReference type="Proteomes" id="UP000292052">
    <property type="component" value="Unassembled WGS sequence"/>
</dbReference>